<dbReference type="Pfam" id="PF08100">
    <property type="entry name" value="Dimerisation"/>
    <property type="match status" value="1"/>
</dbReference>
<dbReference type="InterPro" id="IPR036390">
    <property type="entry name" value="WH_DNA-bd_sf"/>
</dbReference>
<dbReference type="SUPFAM" id="SSF46785">
    <property type="entry name" value="Winged helix' DNA-binding domain"/>
    <property type="match status" value="1"/>
</dbReference>
<dbReference type="PANTHER" id="PTHR43712">
    <property type="entry name" value="PUTATIVE (AFU_ORTHOLOGUE AFUA_4G14580)-RELATED"/>
    <property type="match status" value="1"/>
</dbReference>
<dbReference type="AlphaFoldDB" id="A0A8J7GD85"/>
<protein>
    <recommendedName>
        <fullName evidence="8">Methyltransferase</fullName>
    </recommendedName>
</protein>
<evidence type="ECO:0000256" key="2">
    <source>
        <dbReference type="ARBA" id="ARBA00022679"/>
    </source>
</evidence>
<dbReference type="PROSITE" id="PS51683">
    <property type="entry name" value="SAM_OMT_II"/>
    <property type="match status" value="1"/>
</dbReference>
<dbReference type="GO" id="GO:0008171">
    <property type="term" value="F:O-methyltransferase activity"/>
    <property type="evidence" value="ECO:0007669"/>
    <property type="project" value="InterPro"/>
</dbReference>
<dbReference type="GO" id="GO:0032259">
    <property type="term" value="P:methylation"/>
    <property type="evidence" value="ECO:0007669"/>
    <property type="project" value="UniProtKB-KW"/>
</dbReference>
<dbReference type="InterPro" id="IPR036388">
    <property type="entry name" value="WH-like_DNA-bd_sf"/>
</dbReference>
<dbReference type="Gene3D" id="1.10.10.10">
    <property type="entry name" value="Winged helix-like DNA-binding domain superfamily/Winged helix DNA-binding domain"/>
    <property type="match status" value="1"/>
</dbReference>
<dbReference type="InterPro" id="IPR029063">
    <property type="entry name" value="SAM-dependent_MTases_sf"/>
</dbReference>
<evidence type="ECO:0000259" key="4">
    <source>
        <dbReference type="Pfam" id="PF00891"/>
    </source>
</evidence>
<keyword evidence="3" id="KW-0949">S-adenosyl-L-methionine</keyword>
<keyword evidence="2" id="KW-0808">Transferase</keyword>
<dbReference type="InterPro" id="IPR001077">
    <property type="entry name" value="COMT_C"/>
</dbReference>
<name>A0A8J7GD85_9ACTN</name>
<sequence length="555" mass="60523">MMTDTFRLRATAAFVREHDAAALLPFLLPELDGLETRALAERCRFSHAALVVFPPDPETLRAELAASGLLSDQAPRPSVVVRDRLAERHRRGADTLDVTILRPPVHGPDGVHRTVEVFVLPVPPGSDLAELARHERANEDEAHVAFAVDDPDPLVLHGLRAILLRRGAVPDGGGYNPHEDATVFYFGTPQAKVRYQRLELYAPGDHRDVLDVHLGPHADQPAERLLRLLTGAWTTQALAAAAELGVPDAMDTRADTDVADLARATGTHPDGLARLLRYLAMLGVVAWGRDGFRLTELGALLRADEPHSMRPLALLYAGPFYRSFAQLAHAVRTGRDAFEHTFGEHHFAHFARHPELADLFDRSMAASSRMFEPVPAHPVFDSARRVVDIAGGNGALLGRILTAHPHLTGVLLERPHVLAGARRSLAVAGCAERCAYVAGDFADVPPGADVYVLARILHDWDDDRCREILRHCADAMPAHATLLIVERVLPTDGAASLATAWDLHMMCNVGGRERTLAHYARLLDDAGLSLVGHRSLPLDATLLHARRTARPDVTG</sequence>
<dbReference type="EMBL" id="JADOUF010000001">
    <property type="protein sequence ID" value="MBG6134302.1"/>
    <property type="molecule type" value="Genomic_DNA"/>
</dbReference>
<dbReference type="InterPro" id="IPR016461">
    <property type="entry name" value="COMT-like"/>
</dbReference>
<evidence type="ECO:0000256" key="3">
    <source>
        <dbReference type="ARBA" id="ARBA00022691"/>
    </source>
</evidence>
<feature type="domain" description="O-methyltransferase dimerisation" evidence="5">
    <location>
        <begin position="227"/>
        <end position="301"/>
    </location>
</feature>
<keyword evidence="7" id="KW-1185">Reference proteome</keyword>
<keyword evidence="1" id="KW-0489">Methyltransferase</keyword>
<gene>
    <name evidence="6" type="ORF">IW245_000496</name>
</gene>
<dbReference type="SUPFAM" id="SSF53335">
    <property type="entry name" value="S-adenosyl-L-methionine-dependent methyltransferases"/>
    <property type="match status" value="1"/>
</dbReference>
<evidence type="ECO:0000256" key="1">
    <source>
        <dbReference type="ARBA" id="ARBA00022603"/>
    </source>
</evidence>
<dbReference type="Gene3D" id="3.40.50.150">
    <property type="entry name" value="Vaccinia Virus protein VP39"/>
    <property type="match status" value="1"/>
</dbReference>
<evidence type="ECO:0008006" key="8">
    <source>
        <dbReference type="Google" id="ProtNLM"/>
    </source>
</evidence>
<dbReference type="Gene3D" id="1.10.287.1350">
    <property type="match status" value="1"/>
</dbReference>
<evidence type="ECO:0000313" key="6">
    <source>
        <dbReference type="EMBL" id="MBG6134302.1"/>
    </source>
</evidence>
<comment type="caution">
    <text evidence="6">The sequence shown here is derived from an EMBL/GenBank/DDBJ whole genome shotgun (WGS) entry which is preliminary data.</text>
</comment>
<dbReference type="Proteomes" id="UP000622552">
    <property type="component" value="Unassembled WGS sequence"/>
</dbReference>
<feature type="domain" description="O-methyltransferase C-terminal" evidence="4">
    <location>
        <begin position="324"/>
        <end position="528"/>
    </location>
</feature>
<reference evidence="6" key="1">
    <citation type="submission" date="2020-11" db="EMBL/GenBank/DDBJ databases">
        <title>Sequencing the genomes of 1000 actinobacteria strains.</title>
        <authorList>
            <person name="Klenk H.-P."/>
        </authorList>
    </citation>
    <scope>NUCLEOTIDE SEQUENCE</scope>
    <source>
        <strain evidence="6">DSM 45356</strain>
    </source>
</reference>
<evidence type="ECO:0000313" key="7">
    <source>
        <dbReference type="Proteomes" id="UP000622552"/>
    </source>
</evidence>
<dbReference type="RefSeq" id="WP_386779456.1">
    <property type="nucleotide sequence ID" value="NZ_JBHTLE010000026.1"/>
</dbReference>
<dbReference type="Pfam" id="PF00891">
    <property type="entry name" value="Methyltransf_2"/>
    <property type="match status" value="1"/>
</dbReference>
<dbReference type="GO" id="GO:0046983">
    <property type="term" value="F:protein dimerization activity"/>
    <property type="evidence" value="ECO:0007669"/>
    <property type="project" value="InterPro"/>
</dbReference>
<dbReference type="InterPro" id="IPR012967">
    <property type="entry name" value="COMT_dimerisation"/>
</dbReference>
<dbReference type="PANTHER" id="PTHR43712:SF2">
    <property type="entry name" value="O-METHYLTRANSFERASE CICE"/>
    <property type="match status" value="1"/>
</dbReference>
<evidence type="ECO:0000259" key="5">
    <source>
        <dbReference type="Pfam" id="PF08100"/>
    </source>
</evidence>
<organism evidence="6 7">
    <name type="scientific">Longispora fulva</name>
    <dbReference type="NCBI Taxonomy" id="619741"/>
    <lineage>
        <taxon>Bacteria</taxon>
        <taxon>Bacillati</taxon>
        <taxon>Actinomycetota</taxon>
        <taxon>Actinomycetes</taxon>
        <taxon>Micromonosporales</taxon>
        <taxon>Micromonosporaceae</taxon>
        <taxon>Longispora</taxon>
    </lineage>
</organism>
<accession>A0A8J7GD85</accession>
<proteinExistence type="predicted"/>